<dbReference type="PROSITE" id="PS51725">
    <property type="entry name" value="ABM"/>
    <property type="match status" value="1"/>
</dbReference>
<evidence type="ECO:0000313" key="2">
    <source>
        <dbReference type="EMBL" id="QFY44401.1"/>
    </source>
</evidence>
<evidence type="ECO:0000259" key="1">
    <source>
        <dbReference type="PROSITE" id="PS51725"/>
    </source>
</evidence>
<organism evidence="2 3">
    <name type="scientific">Candidatus Methylospira mobilis</name>
    <dbReference type="NCBI Taxonomy" id="1808979"/>
    <lineage>
        <taxon>Bacteria</taxon>
        <taxon>Pseudomonadati</taxon>
        <taxon>Pseudomonadota</taxon>
        <taxon>Gammaproteobacteria</taxon>
        <taxon>Methylococcales</taxon>
        <taxon>Methylococcaceae</taxon>
        <taxon>Candidatus Methylospira</taxon>
    </lineage>
</organism>
<accession>A0A5Q0BQ27</accession>
<gene>
    <name evidence="2" type="ORF">F6R98_18640</name>
</gene>
<keyword evidence="2" id="KW-0503">Monooxygenase</keyword>
<dbReference type="Proteomes" id="UP000325755">
    <property type="component" value="Chromosome"/>
</dbReference>
<dbReference type="GO" id="GO:0004497">
    <property type="term" value="F:monooxygenase activity"/>
    <property type="evidence" value="ECO:0007669"/>
    <property type="project" value="UniProtKB-KW"/>
</dbReference>
<dbReference type="KEGG" id="mmob:F6R98_18640"/>
<evidence type="ECO:0000313" key="3">
    <source>
        <dbReference type="Proteomes" id="UP000325755"/>
    </source>
</evidence>
<reference evidence="2 3" key="1">
    <citation type="submission" date="2019-09" db="EMBL/GenBank/DDBJ databases">
        <title>Ecophysiology of the spiral-shaped methanotroph Methylospira mobilis as revealed by the complete genome sequence.</title>
        <authorList>
            <person name="Oshkin I.Y."/>
            <person name="Dedysh S.N."/>
            <person name="Miroshnikov K."/>
            <person name="Danilova O.V."/>
            <person name="Hakobyan A."/>
            <person name="Liesack W."/>
        </authorList>
    </citation>
    <scope>NUCLEOTIDE SEQUENCE [LARGE SCALE GENOMIC DNA]</scope>
    <source>
        <strain evidence="2 3">Shm1</strain>
    </source>
</reference>
<name>A0A5Q0BQ27_9GAMM</name>
<dbReference type="InParanoid" id="A0A5Q0BQ27"/>
<sequence length="92" mass="10381">MITIGMNYHVIPGKESQFTKAFEDVANALAQANGHEESRLYSEHGEPSKFLIISHWKDQAAFQAFITSDAFRNVTNWGASEILIGRPTHKIY</sequence>
<dbReference type="Pfam" id="PF03992">
    <property type="entry name" value="ABM"/>
    <property type="match status" value="1"/>
</dbReference>
<dbReference type="Gene3D" id="3.30.70.100">
    <property type="match status" value="1"/>
</dbReference>
<dbReference type="EMBL" id="CP044205">
    <property type="protein sequence ID" value="QFY44401.1"/>
    <property type="molecule type" value="Genomic_DNA"/>
</dbReference>
<proteinExistence type="predicted"/>
<keyword evidence="3" id="KW-1185">Reference proteome</keyword>
<dbReference type="RefSeq" id="WP_153250366.1">
    <property type="nucleotide sequence ID" value="NZ_CP044205.1"/>
</dbReference>
<keyword evidence="2" id="KW-0560">Oxidoreductase</keyword>
<protein>
    <submittedName>
        <fullName evidence="2">Antibiotic biosynthesis monooxygenase</fullName>
    </submittedName>
</protein>
<dbReference type="SUPFAM" id="SSF54909">
    <property type="entry name" value="Dimeric alpha+beta barrel"/>
    <property type="match status" value="1"/>
</dbReference>
<dbReference type="InterPro" id="IPR011008">
    <property type="entry name" value="Dimeric_a/b-barrel"/>
</dbReference>
<feature type="domain" description="ABM" evidence="1">
    <location>
        <begin position="2"/>
        <end position="91"/>
    </location>
</feature>
<dbReference type="InterPro" id="IPR007138">
    <property type="entry name" value="ABM_dom"/>
</dbReference>
<dbReference type="AlphaFoldDB" id="A0A5Q0BQ27"/>
<dbReference type="OrthoDB" id="4463721at2"/>